<reference evidence="7" key="1">
    <citation type="submission" date="2019-02" db="EMBL/GenBank/DDBJ databases">
        <authorList>
            <person name="Pothier F.J."/>
        </authorList>
    </citation>
    <scope>NUCLEOTIDE SEQUENCE</scope>
    <source>
        <strain evidence="7">CI-1B</strain>
    </source>
</reference>
<dbReference type="AlphaFoldDB" id="A0A508TCQ1"/>
<dbReference type="PANTHER" id="PTHR42973">
    <property type="entry name" value="BINDING OXIDOREDUCTASE, PUTATIVE (AFU_ORTHOLOGUE AFUA_1G17690)-RELATED"/>
    <property type="match status" value="1"/>
</dbReference>
<dbReference type="RefSeq" id="WP_139861449.1">
    <property type="nucleotide sequence ID" value="NZ_CAADFC020000016.1"/>
</dbReference>
<dbReference type="EC" id="1.5.3.6" evidence="7"/>
<keyword evidence="8" id="KW-1185">Reference proteome</keyword>
<gene>
    <name evidence="7" type="ORF">CI1B_42250</name>
</gene>
<comment type="caution">
    <text evidence="7">The sequence shown here is derived from an EMBL/GenBank/DDBJ whole genome shotgun (WGS) entry which is preliminary data.</text>
</comment>
<protein>
    <submittedName>
        <fullName evidence="7">6-hydroxy-D-nicotine oxidase</fullName>
        <ecNumber evidence="7">1.5.3.6</ecNumber>
    </submittedName>
</protein>
<evidence type="ECO:0000256" key="3">
    <source>
        <dbReference type="ARBA" id="ARBA00022630"/>
    </source>
</evidence>
<dbReference type="OrthoDB" id="9775082at2"/>
<organism evidence="7 8">
    <name type="scientific">Bradyrhizobium ivorense</name>
    <dbReference type="NCBI Taxonomy" id="2511166"/>
    <lineage>
        <taxon>Bacteria</taxon>
        <taxon>Pseudomonadati</taxon>
        <taxon>Pseudomonadota</taxon>
        <taxon>Alphaproteobacteria</taxon>
        <taxon>Hyphomicrobiales</taxon>
        <taxon>Nitrobacteraceae</taxon>
        <taxon>Bradyrhizobium</taxon>
    </lineage>
</organism>
<evidence type="ECO:0000313" key="7">
    <source>
        <dbReference type="EMBL" id="VIO72579.1"/>
    </source>
</evidence>
<dbReference type="InterPro" id="IPR016167">
    <property type="entry name" value="FAD-bd_PCMH_sub1"/>
</dbReference>
<proteinExistence type="inferred from homology"/>
<sequence>MTALRSIAAEAAELGNKFGGTLMQPGDAGYEEARRVHNGLINKKPALIAQCRDASDVADAVRLAQRLGLEVAVRGGGHNVAGRATIDGGVMIDLSAMKRIEVDPERRTVRAQGGVTWAELDRETQKHGLAVTGGVVSSTGIAGLTLGGGLGWLMGKYGLALDNLVSLELINAQGELIRASTTDEPDLFWAARGGGGNFGIATTLEYQLHAVGPTITGGLIAYPFDRSRDVLSLFRERTSSLSDEQILFATLAHAPDGSGVKLAAMVTCHCGPLAAGELAMRPLRQLGTPALDGIGPMQYCDLNGMLDAGYPKGAFNYWKSTFLRDLSDDAIRTMIECFARCPTPMGQFVVEHVHGAAVRVGIEETAFPHRQEGYNFLILTQWLDAAMTDRCVAWARDTYARMTPFAAAGRYVNYLGDDEGGDPVPAAYGANYRRLRELKSKYDPKNFFRMNQNIRPSV</sequence>
<dbReference type="InterPro" id="IPR016166">
    <property type="entry name" value="FAD-bd_PCMH"/>
</dbReference>
<dbReference type="EMBL" id="CAADFC020000016">
    <property type="protein sequence ID" value="VIO72579.1"/>
    <property type="molecule type" value="Genomic_DNA"/>
</dbReference>
<dbReference type="InterPro" id="IPR006093">
    <property type="entry name" value="Oxy_OxRdtase_FAD_BS"/>
</dbReference>
<dbReference type="SUPFAM" id="SSF56176">
    <property type="entry name" value="FAD-binding/transporter-associated domain-like"/>
    <property type="match status" value="1"/>
</dbReference>
<comment type="cofactor">
    <cofactor evidence="1">
        <name>FAD</name>
        <dbReference type="ChEBI" id="CHEBI:57692"/>
    </cofactor>
</comment>
<dbReference type="GO" id="GO:0018530">
    <property type="term" value="F:(R)-6-hydroxynicotine oxidase activity"/>
    <property type="evidence" value="ECO:0007669"/>
    <property type="project" value="UniProtKB-EC"/>
</dbReference>
<dbReference type="PROSITE" id="PS00862">
    <property type="entry name" value="OX2_COVAL_FAD"/>
    <property type="match status" value="1"/>
</dbReference>
<dbReference type="InterPro" id="IPR016169">
    <property type="entry name" value="FAD-bd_PCMH_sub2"/>
</dbReference>
<evidence type="ECO:0000256" key="2">
    <source>
        <dbReference type="ARBA" id="ARBA00005466"/>
    </source>
</evidence>
<dbReference type="InterPro" id="IPR036318">
    <property type="entry name" value="FAD-bd_PCMH-like_sf"/>
</dbReference>
<name>A0A508TCQ1_9BRAD</name>
<evidence type="ECO:0000256" key="1">
    <source>
        <dbReference type="ARBA" id="ARBA00001974"/>
    </source>
</evidence>
<dbReference type="Gene3D" id="3.40.462.20">
    <property type="match status" value="1"/>
</dbReference>
<dbReference type="GO" id="GO:0071949">
    <property type="term" value="F:FAD binding"/>
    <property type="evidence" value="ECO:0007669"/>
    <property type="project" value="InterPro"/>
</dbReference>
<dbReference type="PANTHER" id="PTHR42973:SF39">
    <property type="entry name" value="FAD-BINDING PCMH-TYPE DOMAIN-CONTAINING PROTEIN"/>
    <property type="match status" value="1"/>
</dbReference>
<accession>A0A508TCQ1</accession>
<dbReference type="Gene3D" id="3.30.465.10">
    <property type="match status" value="1"/>
</dbReference>
<evidence type="ECO:0000256" key="5">
    <source>
        <dbReference type="ARBA" id="ARBA00023002"/>
    </source>
</evidence>
<dbReference type="PROSITE" id="PS51387">
    <property type="entry name" value="FAD_PCMH"/>
    <property type="match status" value="1"/>
</dbReference>
<dbReference type="Gene3D" id="3.30.43.10">
    <property type="entry name" value="Uridine Diphospho-n-acetylenolpyruvylglucosamine Reductase, domain 2"/>
    <property type="match status" value="1"/>
</dbReference>
<keyword evidence="4" id="KW-0274">FAD</keyword>
<feature type="domain" description="FAD-binding PCMH-type" evidence="6">
    <location>
        <begin position="40"/>
        <end position="211"/>
    </location>
</feature>
<evidence type="ECO:0000313" key="8">
    <source>
        <dbReference type="Proteomes" id="UP000328092"/>
    </source>
</evidence>
<dbReference type="Pfam" id="PF01565">
    <property type="entry name" value="FAD_binding_4"/>
    <property type="match status" value="1"/>
</dbReference>
<dbReference type="Proteomes" id="UP000328092">
    <property type="component" value="Unassembled WGS sequence"/>
</dbReference>
<comment type="similarity">
    <text evidence="2">Belongs to the oxygen-dependent FAD-linked oxidoreductase family.</text>
</comment>
<dbReference type="InterPro" id="IPR006094">
    <property type="entry name" value="Oxid_FAD_bind_N"/>
</dbReference>
<dbReference type="Pfam" id="PF08031">
    <property type="entry name" value="BBE"/>
    <property type="match status" value="1"/>
</dbReference>
<evidence type="ECO:0000259" key="6">
    <source>
        <dbReference type="PROSITE" id="PS51387"/>
    </source>
</evidence>
<keyword evidence="3" id="KW-0285">Flavoprotein</keyword>
<keyword evidence="5 7" id="KW-0560">Oxidoreductase</keyword>
<evidence type="ECO:0000256" key="4">
    <source>
        <dbReference type="ARBA" id="ARBA00022827"/>
    </source>
</evidence>
<dbReference type="InterPro" id="IPR012951">
    <property type="entry name" value="BBE"/>
</dbReference>
<dbReference type="InterPro" id="IPR050416">
    <property type="entry name" value="FAD-linked_Oxidoreductase"/>
</dbReference>